<evidence type="ECO:0000313" key="1">
    <source>
        <dbReference type="EMBL" id="PLS27270.1"/>
    </source>
</evidence>
<sequence>MTVVESLPAYVQAEALAQRKGLHVSDLINAYLAGYVAGSGPERDERGYPVLRLDSGYPGIVRPEIRDGAVVLPEGWDDDE</sequence>
<evidence type="ECO:0000313" key="2">
    <source>
        <dbReference type="Proteomes" id="UP000235034"/>
    </source>
</evidence>
<gene>
    <name evidence="1" type="ORF">Uis4E_1666</name>
</gene>
<accession>A0A2N5IZ92</accession>
<dbReference type="EMBL" id="NMWT01000025">
    <property type="protein sequence ID" value="PLS27270.1"/>
    <property type="molecule type" value="Genomic_DNA"/>
</dbReference>
<reference evidence="1 2" key="1">
    <citation type="submission" date="2017-07" db="EMBL/GenBank/DDBJ databases">
        <title>Bifidobacterium novel species.</title>
        <authorList>
            <person name="Lugli G.A."/>
            <person name="Milani C."/>
            <person name="Duranti S."/>
            <person name="Mangifesta M."/>
        </authorList>
    </citation>
    <scope>NUCLEOTIDE SEQUENCE [LARGE SCALE GENOMIC DNA]</scope>
    <source>
        <strain evidence="1 2">77</strain>
    </source>
</reference>
<proteinExistence type="predicted"/>
<name>A0A2N5IZ92_9BIFI</name>
<dbReference type="AlphaFoldDB" id="A0A2N5IZ92"/>
<dbReference type="RefSeq" id="WP_101622754.1">
    <property type="nucleotide sequence ID" value="NZ_NMWT01000025.1"/>
</dbReference>
<comment type="caution">
    <text evidence="1">The sequence shown here is derived from an EMBL/GenBank/DDBJ whole genome shotgun (WGS) entry which is preliminary data.</text>
</comment>
<organism evidence="1 2">
    <name type="scientific">Bifidobacterium parmae</name>
    <dbReference type="NCBI Taxonomy" id="361854"/>
    <lineage>
        <taxon>Bacteria</taxon>
        <taxon>Bacillati</taxon>
        <taxon>Actinomycetota</taxon>
        <taxon>Actinomycetes</taxon>
        <taxon>Bifidobacteriales</taxon>
        <taxon>Bifidobacteriaceae</taxon>
        <taxon>Bifidobacterium</taxon>
    </lineage>
</organism>
<dbReference type="OrthoDB" id="3193284at2"/>
<protein>
    <submittedName>
        <fullName evidence="1">Translation repressor RelB</fullName>
    </submittedName>
</protein>
<dbReference type="Proteomes" id="UP000235034">
    <property type="component" value="Unassembled WGS sequence"/>
</dbReference>
<keyword evidence="2" id="KW-1185">Reference proteome</keyword>